<evidence type="ECO:0000256" key="6">
    <source>
        <dbReference type="ARBA" id="ARBA00022946"/>
    </source>
</evidence>
<keyword evidence="5" id="KW-0378">Hydrolase</keyword>
<accession>D5ADV1</accession>
<dbReference type="AlphaFoldDB" id="D5ADV1"/>
<dbReference type="EMBL" id="BT124472">
    <property type="protein sequence ID" value="ADE77720.1"/>
    <property type="molecule type" value="mRNA"/>
</dbReference>
<dbReference type="Pfam" id="PF13279">
    <property type="entry name" value="4HBT_2"/>
    <property type="match status" value="1"/>
</dbReference>
<dbReference type="SUPFAM" id="SSF54637">
    <property type="entry name" value="Thioesterase/thiol ester dehydrase-isomerase"/>
    <property type="match status" value="1"/>
</dbReference>
<dbReference type="GO" id="GO:0016297">
    <property type="term" value="F:fatty acyl-[ACP] hydrolase activity"/>
    <property type="evidence" value="ECO:0007669"/>
    <property type="project" value="UniProtKB-ARBA"/>
</dbReference>
<dbReference type="CDD" id="cd00586">
    <property type="entry name" value="4HBT"/>
    <property type="match status" value="1"/>
</dbReference>
<comment type="subcellular location">
    <subcellularLocation>
        <location evidence="1">Plastid</location>
        <location evidence="1">Chloroplast</location>
    </subcellularLocation>
</comment>
<dbReference type="PANTHER" id="PTHR31793">
    <property type="entry name" value="4-HYDROXYBENZOYL-COA THIOESTERASE FAMILY MEMBER"/>
    <property type="match status" value="1"/>
</dbReference>
<dbReference type="GO" id="GO:0009507">
    <property type="term" value="C:chloroplast"/>
    <property type="evidence" value="ECO:0007669"/>
    <property type="project" value="UniProtKB-SubCell"/>
</dbReference>
<comment type="similarity">
    <text evidence="2">Belongs to the 4-hydroxybenzoyl-CoA thioesterase family.</text>
</comment>
<name>D5ADV1_PICSI</name>
<sequence>MTTAMGAISGGISVGVSARYPHVQCSSFIQNPTKKLSRALAFPSLRTASCNPVFRRALPPIANMYNMDLFGAKGMARPFELELKVRDYELDQYGVVNNATYASYCEHCLHELFEAIGFSPDAIARTGNALALSELSLKYLAPLRSGDSFVVTARISGSSAVRLFIEHFIYKLPNREPVLEAKATAVYLDKIYRPVRLPADFKSKITLFLRNEELN</sequence>
<dbReference type="InterPro" id="IPR050563">
    <property type="entry name" value="4-hydroxybenzoyl-CoA_TE"/>
</dbReference>
<evidence type="ECO:0000256" key="7">
    <source>
        <dbReference type="ARBA" id="ARBA00023098"/>
    </source>
</evidence>
<evidence type="ECO:0000256" key="4">
    <source>
        <dbReference type="ARBA" id="ARBA00022640"/>
    </source>
</evidence>
<dbReference type="Gene3D" id="3.10.129.10">
    <property type="entry name" value="Hotdog Thioesterase"/>
    <property type="match status" value="1"/>
</dbReference>
<dbReference type="PANTHER" id="PTHR31793:SF27">
    <property type="entry name" value="NOVEL THIOESTERASE SUPERFAMILY DOMAIN AND SAPOSIN A-TYPE DOMAIN CONTAINING PROTEIN (0610012H03RIK)"/>
    <property type="match status" value="1"/>
</dbReference>
<organism evidence="8">
    <name type="scientific">Picea sitchensis</name>
    <name type="common">Sitka spruce</name>
    <name type="synonym">Pinus sitchensis</name>
    <dbReference type="NCBI Taxonomy" id="3332"/>
    <lineage>
        <taxon>Eukaryota</taxon>
        <taxon>Viridiplantae</taxon>
        <taxon>Streptophyta</taxon>
        <taxon>Embryophyta</taxon>
        <taxon>Tracheophyta</taxon>
        <taxon>Spermatophyta</taxon>
        <taxon>Pinopsida</taxon>
        <taxon>Pinidae</taxon>
        <taxon>Conifers I</taxon>
        <taxon>Pinales</taxon>
        <taxon>Pinaceae</taxon>
        <taxon>Picea</taxon>
    </lineage>
</organism>
<dbReference type="GO" id="GO:0006629">
    <property type="term" value="P:lipid metabolic process"/>
    <property type="evidence" value="ECO:0007669"/>
    <property type="project" value="UniProtKB-KW"/>
</dbReference>
<evidence type="ECO:0000256" key="1">
    <source>
        <dbReference type="ARBA" id="ARBA00004229"/>
    </source>
</evidence>
<dbReference type="InterPro" id="IPR029069">
    <property type="entry name" value="HotDog_dom_sf"/>
</dbReference>
<evidence type="ECO:0000256" key="3">
    <source>
        <dbReference type="ARBA" id="ARBA00022528"/>
    </source>
</evidence>
<dbReference type="FunFam" id="3.10.129.10:FF:000037">
    <property type="entry name" value="acyl-acyl carrier protein thioesterase ATL3, chloroplastic"/>
    <property type="match status" value="1"/>
</dbReference>
<keyword evidence="6" id="KW-0809">Transit peptide</keyword>
<evidence type="ECO:0000256" key="2">
    <source>
        <dbReference type="ARBA" id="ARBA00005953"/>
    </source>
</evidence>
<reference evidence="8" key="1">
    <citation type="submission" date="2010-04" db="EMBL/GenBank/DDBJ databases">
        <authorList>
            <person name="Reid K.E."/>
            <person name="Liao N."/>
            <person name="Chan S."/>
            <person name="Docking R."/>
            <person name="Taylor G."/>
            <person name="Moore R."/>
            <person name="Mayo M."/>
            <person name="Munro S."/>
            <person name="King J."/>
            <person name="Yanchuk A."/>
            <person name="Holt R."/>
            <person name="Jones S."/>
            <person name="Marra M."/>
            <person name="Ritland C.E."/>
            <person name="Ritland K."/>
            <person name="Bohlmann J."/>
        </authorList>
    </citation>
    <scope>NUCLEOTIDE SEQUENCE</scope>
    <source>
        <tissue evidence="8">Bud</tissue>
    </source>
</reference>
<proteinExistence type="evidence at transcript level"/>
<keyword evidence="3" id="KW-0150">Chloroplast</keyword>
<evidence type="ECO:0000313" key="8">
    <source>
        <dbReference type="EMBL" id="ADE77720.1"/>
    </source>
</evidence>
<keyword evidence="4" id="KW-0934">Plastid</keyword>
<keyword evidence="7" id="KW-0443">Lipid metabolism</keyword>
<protein>
    <submittedName>
        <fullName evidence="8">Uncharacterized protein</fullName>
    </submittedName>
</protein>
<evidence type="ECO:0000256" key="5">
    <source>
        <dbReference type="ARBA" id="ARBA00022801"/>
    </source>
</evidence>